<sequence>MSFDRIRDLTADVRGRIYATLGSVQVLLVTLGLLNDADAALWGGAVAALVGFTVAGANSTATWRTWLYTLLGAAQPLLVAYSVATDAQASAVVAVVSAALGLGVAAAKTPSIG</sequence>
<keyword evidence="2" id="KW-0614">Plasmid</keyword>
<dbReference type="Pfam" id="PF23809">
    <property type="entry name" value="Phage_holin_9"/>
    <property type="match status" value="1"/>
</dbReference>
<reference evidence="3" key="1">
    <citation type="submission" date="2015-03" db="EMBL/GenBank/DDBJ databases">
        <authorList>
            <consortium name="Pathogen Informatics"/>
        </authorList>
    </citation>
    <scope>NUCLEOTIDE SEQUENCE [LARGE SCALE GENOMIC DNA]</scope>
    <source>
        <strain evidence="3">NCTC11134</strain>
        <plasmid evidence="3">2</plasmid>
    </source>
</reference>
<feature type="transmembrane region" description="Helical" evidence="1">
    <location>
        <begin position="15"/>
        <end position="34"/>
    </location>
</feature>
<accession>A0A0H5P961</accession>
<geneLocation type="plasmid" evidence="2">
    <name>2</name>
</geneLocation>
<dbReference type="GeneID" id="61134591"/>
<keyword evidence="1" id="KW-1133">Transmembrane helix</keyword>
<dbReference type="InterPro" id="IPR056390">
    <property type="entry name" value="Holin_phage"/>
</dbReference>
<feature type="transmembrane region" description="Helical" evidence="1">
    <location>
        <begin position="89"/>
        <end position="107"/>
    </location>
</feature>
<protein>
    <recommendedName>
        <fullName evidence="4">Holin</fullName>
    </recommendedName>
</protein>
<gene>
    <name evidence="2" type="ORF">ERS450000_06019</name>
</gene>
<dbReference type="RefSeq" id="WP_011210441.1">
    <property type="nucleotide sequence ID" value="NZ_CP031418.1"/>
</dbReference>
<organism evidence="2 3">
    <name type="scientific">Nocardia farcinica</name>
    <dbReference type="NCBI Taxonomy" id="37329"/>
    <lineage>
        <taxon>Bacteria</taxon>
        <taxon>Bacillati</taxon>
        <taxon>Actinomycetota</taxon>
        <taxon>Actinomycetes</taxon>
        <taxon>Mycobacteriales</taxon>
        <taxon>Nocardiaceae</taxon>
        <taxon>Nocardia</taxon>
    </lineage>
</organism>
<name>A0A0H5P961_NOCFR</name>
<dbReference type="EMBL" id="LN868939">
    <property type="protein sequence ID" value="CRY84395.1"/>
    <property type="molecule type" value="Genomic_DNA"/>
</dbReference>
<evidence type="ECO:0000313" key="3">
    <source>
        <dbReference type="Proteomes" id="UP000057820"/>
    </source>
</evidence>
<dbReference type="Proteomes" id="UP000057820">
    <property type="component" value="Plasmid 2"/>
</dbReference>
<keyword evidence="1" id="KW-0472">Membrane</keyword>
<evidence type="ECO:0008006" key="4">
    <source>
        <dbReference type="Google" id="ProtNLM"/>
    </source>
</evidence>
<dbReference type="KEGG" id="nfr:ERS450000_06019"/>
<evidence type="ECO:0000256" key="1">
    <source>
        <dbReference type="SAM" id="Phobius"/>
    </source>
</evidence>
<evidence type="ECO:0000313" key="2">
    <source>
        <dbReference type="EMBL" id="CRY84395.1"/>
    </source>
</evidence>
<dbReference type="AlphaFoldDB" id="A0A0H5P961"/>
<proteinExistence type="predicted"/>
<keyword evidence="1" id="KW-0812">Transmembrane</keyword>
<feature type="transmembrane region" description="Helical" evidence="1">
    <location>
        <begin position="40"/>
        <end position="58"/>
    </location>
</feature>